<dbReference type="EMBL" id="NHNI01000001">
    <property type="protein sequence ID" value="OZY87711.1"/>
    <property type="molecule type" value="Genomic_DNA"/>
</dbReference>
<name>A0A266QEC2_9GAMM</name>
<evidence type="ECO:0000256" key="1">
    <source>
        <dbReference type="SAM" id="SignalP"/>
    </source>
</evidence>
<dbReference type="InterPro" id="IPR013424">
    <property type="entry name" value="Ice-binding_C"/>
</dbReference>
<sequence length="232" mass="24298">MKLIKYAAAALLALSSLSASAALISIVDSGSVEYAPNIATPDNNNFTYAGIISPSQYTIAGSLKANAKLKVTYYYLGKEANWTNLFAVPGSAEAPLGGSSGASINKGTITTIVEKDSLFDFLFYSPLKGAEYAVTNAEGATLLSNNRYYSFAALLNGSYTGTGPNGTLAHAGNYDAILFLDDTAGFLDGVPDDDNHDDLIIGVRVTAVPEPTTLLLMSMGLLGLFGARRLKS</sequence>
<dbReference type="Pfam" id="PF07589">
    <property type="entry name" value="PEP-CTERM"/>
    <property type="match status" value="1"/>
</dbReference>
<feature type="chain" id="PRO_5012130805" description="Ice-binding protein C-terminal domain-containing protein" evidence="1">
    <location>
        <begin position="22"/>
        <end position="232"/>
    </location>
</feature>
<organism evidence="3 4">
    <name type="scientific">Cellvibrio mixtus</name>
    <dbReference type="NCBI Taxonomy" id="39650"/>
    <lineage>
        <taxon>Bacteria</taxon>
        <taxon>Pseudomonadati</taxon>
        <taxon>Pseudomonadota</taxon>
        <taxon>Gammaproteobacteria</taxon>
        <taxon>Cellvibrionales</taxon>
        <taxon>Cellvibrionaceae</taxon>
        <taxon>Cellvibrio</taxon>
    </lineage>
</organism>
<evidence type="ECO:0000259" key="2">
    <source>
        <dbReference type="Pfam" id="PF07589"/>
    </source>
</evidence>
<dbReference type="AlphaFoldDB" id="A0A266QEC2"/>
<dbReference type="Proteomes" id="UP000216101">
    <property type="component" value="Unassembled WGS sequence"/>
</dbReference>
<keyword evidence="4" id="KW-1185">Reference proteome</keyword>
<evidence type="ECO:0000313" key="3">
    <source>
        <dbReference type="EMBL" id="OZY87711.1"/>
    </source>
</evidence>
<reference evidence="4" key="1">
    <citation type="submission" date="2017-05" db="EMBL/GenBank/DDBJ databases">
        <authorList>
            <person name="Barney B.M."/>
        </authorList>
    </citation>
    <scope>NUCLEOTIDE SEQUENCE [LARGE SCALE GENOMIC DNA]</scope>
    <source>
        <strain evidence="4">PSBB022</strain>
    </source>
</reference>
<protein>
    <recommendedName>
        <fullName evidence="2">Ice-binding protein C-terminal domain-containing protein</fullName>
    </recommendedName>
</protein>
<gene>
    <name evidence="3" type="ORF">CBP51_12350</name>
</gene>
<dbReference type="NCBIfam" id="TIGR02595">
    <property type="entry name" value="PEP_CTERM"/>
    <property type="match status" value="1"/>
</dbReference>
<accession>A0A266QEC2</accession>
<feature type="domain" description="Ice-binding protein C-terminal" evidence="2">
    <location>
        <begin position="207"/>
        <end position="229"/>
    </location>
</feature>
<comment type="caution">
    <text evidence="3">The sequence shown here is derived from an EMBL/GenBank/DDBJ whole genome shotgun (WGS) entry which is preliminary data.</text>
</comment>
<evidence type="ECO:0000313" key="4">
    <source>
        <dbReference type="Proteomes" id="UP000216101"/>
    </source>
</evidence>
<keyword evidence="1" id="KW-0732">Signal</keyword>
<feature type="signal peptide" evidence="1">
    <location>
        <begin position="1"/>
        <end position="21"/>
    </location>
</feature>
<proteinExistence type="predicted"/>
<dbReference type="RefSeq" id="WP_094985065.1">
    <property type="nucleotide sequence ID" value="NZ_NHNI01000001.1"/>
</dbReference>